<gene>
    <name evidence="1" type="ORF">AAES_28297</name>
</gene>
<keyword evidence="2" id="KW-1185">Reference proteome</keyword>
<organism evidence="1 2">
    <name type="scientific">Amazona aestiva</name>
    <name type="common">Blue-fronted Amazon parrot</name>
    <dbReference type="NCBI Taxonomy" id="12930"/>
    <lineage>
        <taxon>Eukaryota</taxon>
        <taxon>Metazoa</taxon>
        <taxon>Chordata</taxon>
        <taxon>Craniata</taxon>
        <taxon>Vertebrata</taxon>
        <taxon>Euteleostomi</taxon>
        <taxon>Archelosauria</taxon>
        <taxon>Archosauria</taxon>
        <taxon>Dinosauria</taxon>
        <taxon>Saurischia</taxon>
        <taxon>Theropoda</taxon>
        <taxon>Coelurosauria</taxon>
        <taxon>Aves</taxon>
        <taxon>Neognathae</taxon>
        <taxon>Neoaves</taxon>
        <taxon>Telluraves</taxon>
        <taxon>Australaves</taxon>
        <taxon>Psittaciformes</taxon>
        <taxon>Psittacidae</taxon>
        <taxon>Amazona</taxon>
    </lineage>
</organism>
<sequence>MAEVSAYCIRLRRNVPNPDMHFDPDIENKILSVLLGSVKGKCAEIARKSVPTWRSPTEVIQTNTNLSGGKYIPNKPIDIIKKISKWSVEIVLYVIFLKGSAYAWNRVVLENDVETQFEFSSCCSITTTVMDDMESFYIAFKTCFQHGFLSQKRPDLYLEGEEVNEMIVDYEMDRGIKACYNCITRNYSCHMVVVKANEQKEGGDEGIKVALGKTRFLSTTVNSKCPFLRPMYLYRLLFHVSLVFVITLCNTHQMTEKQDKLKILANILLYSATDKKKKEKIAQMRL</sequence>
<accession>A0A0Q3WDL4</accession>
<dbReference type="AlphaFoldDB" id="A0A0Q3WDL4"/>
<protein>
    <submittedName>
        <fullName evidence="1">Uncharacterized protein</fullName>
    </submittedName>
</protein>
<comment type="caution">
    <text evidence="1">The sequence shown here is derived from an EMBL/GenBank/DDBJ whole genome shotgun (WGS) entry which is preliminary data.</text>
</comment>
<name>A0A0Q3WDL4_AMAAE</name>
<evidence type="ECO:0000313" key="2">
    <source>
        <dbReference type="Proteomes" id="UP000051836"/>
    </source>
</evidence>
<proteinExistence type="predicted"/>
<reference evidence="1 2" key="1">
    <citation type="submission" date="2015-10" db="EMBL/GenBank/DDBJ databases">
        <authorList>
            <person name="Gilbert D.G."/>
        </authorList>
    </citation>
    <scope>NUCLEOTIDE SEQUENCE [LARGE SCALE GENOMIC DNA]</scope>
    <source>
        <strain evidence="1">FVVF132</strain>
    </source>
</reference>
<dbReference type="EMBL" id="LMAW01000484">
    <property type="protein sequence ID" value="KQL43100.1"/>
    <property type="molecule type" value="Genomic_DNA"/>
</dbReference>
<dbReference type="Proteomes" id="UP000051836">
    <property type="component" value="Unassembled WGS sequence"/>
</dbReference>
<evidence type="ECO:0000313" key="1">
    <source>
        <dbReference type="EMBL" id="KQL43100.1"/>
    </source>
</evidence>